<evidence type="ECO:0000256" key="1">
    <source>
        <dbReference type="SAM" id="MobiDB-lite"/>
    </source>
</evidence>
<dbReference type="AlphaFoldDB" id="A0A931CT35"/>
<organism evidence="2 3">
    <name type="scientific">Desulfotignum balticum</name>
    <dbReference type="NCBI Taxonomy" id="115781"/>
    <lineage>
        <taxon>Bacteria</taxon>
        <taxon>Pseudomonadati</taxon>
        <taxon>Thermodesulfobacteriota</taxon>
        <taxon>Desulfobacteria</taxon>
        <taxon>Desulfobacterales</taxon>
        <taxon>Desulfobacteraceae</taxon>
        <taxon>Desulfotignum</taxon>
    </lineage>
</organism>
<feature type="compositionally biased region" description="Pro residues" evidence="1">
    <location>
        <begin position="72"/>
        <end position="81"/>
    </location>
</feature>
<name>A0A931CT35_9BACT</name>
<feature type="region of interest" description="Disordered" evidence="1">
    <location>
        <begin position="237"/>
        <end position="259"/>
    </location>
</feature>
<proteinExistence type="predicted"/>
<evidence type="ECO:0000313" key="2">
    <source>
        <dbReference type="EMBL" id="MBG0780597.1"/>
    </source>
</evidence>
<reference evidence="2" key="1">
    <citation type="submission" date="2020-07" db="EMBL/GenBank/DDBJ databases">
        <title>Severe corrosion of carbon steel in oil field produced water can be linked to methanogenic archaea containing a special type of NiFe hydrogenase.</title>
        <authorList>
            <person name="Lahme S."/>
            <person name="Mand J."/>
            <person name="Longwell J."/>
            <person name="Smith R."/>
            <person name="Enning D."/>
        </authorList>
    </citation>
    <scope>NUCLEOTIDE SEQUENCE</scope>
    <source>
        <strain evidence="2">MIC098Bin6</strain>
    </source>
</reference>
<dbReference type="EMBL" id="JACCQK010000806">
    <property type="protein sequence ID" value="MBG0780597.1"/>
    <property type="molecule type" value="Genomic_DNA"/>
</dbReference>
<evidence type="ECO:0000313" key="3">
    <source>
        <dbReference type="Proteomes" id="UP000706172"/>
    </source>
</evidence>
<feature type="region of interest" description="Disordered" evidence="1">
    <location>
        <begin position="1"/>
        <end position="81"/>
    </location>
</feature>
<gene>
    <name evidence="2" type="ORF">H0S81_11805</name>
</gene>
<comment type="caution">
    <text evidence="2">The sequence shown here is derived from an EMBL/GenBank/DDBJ whole genome shotgun (WGS) entry which is preliminary data.</text>
</comment>
<feature type="region of interest" description="Disordered" evidence="1">
    <location>
        <begin position="131"/>
        <end position="174"/>
    </location>
</feature>
<protein>
    <submittedName>
        <fullName evidence="2">Uncharacterized protein</fullName>
    </submittedName>
</protein>
<feature type="compositionally biased region" description="Polar residues" evidence="1">
    <location>
        <begin position="1"/>
        <end position="12"/>
    </location>
</feature>
<sequence>MTHPNETGSNFPPSGMTGNPEFSEHHPTQGSDPCQSAGAAGSPQTPQPGSHAAMNQAPAPGMNGPAFSGQPPHMPAGPPPGMAGPHQAMYAPYPAYSHYGGPAGMAPGHPMPCYTPDIPAYPHPGMSYSGVPSTGFPGQAAGGGAQPSGDPQAGHAPGCGHADHGPGHPKHDAHQYGQFMGLVNDLANGKADPSQVMSFLGGLDGQFLKGALVGIGATLLLTSDSVRKGLTGTLSGIFGTSGKDPGEATETGAEPRTQS</sequence>
<dbReference type="Proteomes" id="UP000706172">
    <property type="component" value="Unassembled WGS sequence"/>
</dbReference>
<feature type="compositionally biased region" description="Basic and acidic residues" evidence="1">
    <location>
        <begin position="161"/>
        <end position="174"/>
    </location>
</feature>
<accession>A0A931CT35</accession>